<evidence type="ECO:0000313" key="9">
    <source>
        <dbReference type="EMBL" id="MFC7140593.1"/>
    </source>
</evidence>
<keyword evidence="3 7" id="KW-0812">Transmembrane</keyword>
<dbReference type="InterPro" id="IPR003838">
    <property type="entry name" value="ABC3_permease_C"/>
</dbReference>
<feature type="transmembrane region" description="Helical" evidence="7">
    <location>
        <begin position="29"/>
        <end position="54"/>
    </location>
</feature>
<dbReference type="PANTHER" id="PTHR30572:SF4">
    <property type="entry name" value="ABC TRANSPORTER PERMEASE YTRF"/>
    <property type="match status" value="1"/>
</dbReference>
<dbReference type="GO" id="GO:0005886">
    <property type="term" value="C:plasma membrane"/>
    <property type="evidence" value="ECO:0007669"/>
    <property type="project" value="UniProtKB-SubCell"/>
</dbReference>
<evidence type="ECO:0000256" key="7">
    <source>
        <dbReference type="SAM" id="Phobius"/>
    </source>
</evidence>
<comment type="caution">
    <text evidence="9">The sequence shown here is derived from an EMBL/GenBank/DDBJ whole genome shotgun (WGS) entry which is preliminary data.</text>
</comment>
<evidence type="ECO:0000256" key="6">
    <source>
        <dbReference type="ARBA" id="ARBA00038076"/>
    </source>
</evidence>
<sequence length="408" mass="42212">MPAIRRTLALSGLAVRRTVGRLRASPQRLVLSVFGVVLAVGLMVAVTGVSLGLASESVISSDETDYWIVPEESNVQSVVVSTGGVQLSEVHETSARIAADERVDYSLPVLLELLPVRDAVTGERTYLLAVGVVAQPDAVILGLSTEGLTPGDPHYANGSYDGRWTGEAIMNDAAAQTINASTGTTLESGRASANQSLTVANVTSVDSATAMGQLPVALVHLSELQAITGAESDDQADQILVSTNDPAVKQRLQGIYPRTTVVERNGLAAQQVSTSNLPLAIAVSAVVTAVVVGVLFVTTLMGLEVTADREHLGTLTAIGVSRRSQSIVVAVETVTVAVVGGIGGLLVGLVVILGINAAGREFLGLDPIATFDPLLVGYAMVIALVIGLVGAVYPVLLSRRTDALEVIL</sequence>
<dbReference type="EMBL" id="JBHTAS010000001">
    <property type="protein sequence ID" value="MFC7140593.1"/>
    <property type="molecule type" value="Genomic_DNA"/>
</dbReference>
<keyword evidence="10" id="KW-1185">Reference proteome</keyword>
<feature type="domain" description="ABC3 transporter permease C-terminal" evidence="8">
    <location>
        <begin position="285"/>
        <end position="401"/>
    </location>
</feature>
<gene>
    <name evidence="9" type="ORF">ACFQMA_12245</name>
</gene>
<comment type="similarity">
    <text evidence="6">Belongs to the ABC-4 integral membrane protein family.</text>
</comment>
<evidence type="ECO:0000259" key="8">
    <source>
        <dbReference type="Pfam" id="PF02687"/>
    </source>
</evidence>
<keyword evidence="4 7" id="KW-1133">Transmembrane helix</keyword>
<dbReference type="PANTHER" id="PTHR30572">
    <property type="entry name" value="MEMBRANE COMPONENT OF TRANSPORTER-RELATED"/>
    <property type="match status" value="1"/>
</dbReference>
<organism evidence="9 10">
    <name type="scientific">Halosimplex aquaticum</name>
    <dbReference type="NCBI Taxonomy" id="3026162"/>
    <lineage>
        <taxon>Archaea</taxon>
        <taxon>Methanobacteriati</taxon>
        <taxon>Methanobacteriota</taxon>
        <taxon>Stenosarchaea group</taxon>
        <taxon>Halobacteria</taxon>
        <taxon>Halobacteriales</taxon>
        <taxon>Haloarculaceae</taxon>
        <taxon>Halosimplex</taxon>
    </lineage>
</organism>
<accession>A0ABD5Y3Y4</accession>
<reference evidence="9 10" key="1">
    <citation type="journal article" date="2019" name="Int. J. Syst. Evol. Microbiol.">
        <title>The Global Catalogue of Microorganisms (GCM) 10K type strain sequencing project: providing services to taxonomists for standard genome sequencing and annotation.</title>
        <authorList>
            <consortium name="The Broad Institute Genomics Platform"/>
            <consortium name="The Broad Institute Genome Sequencing Center for Infectious Disease"/>
            <person name="Wu L."/>
            <person name="Ma J."/>
        </authorList>
    </citation>
    <scope>NUCLEOTIDE SEQUENCE [LARGE SCALE GENOMIC DNA]</scope>
    <source>
        <strain evidence="9 10">XZYJT29</strain>
    </source>
</reference>
<proteinExistence type="inferred from homology"/>
<evidence type="ECO:0000256" key="5">
    <source>
        <dbReference type="ARBA" id="ARBA00023136"/>
    </source>
</evidence>
<keyword evidence="2" id="KW-1003">Cell membrane</keyword>
<evidence type="ECO:0000256" key="2">
    <source>
        <dbReference type="ARBA" id="ARBA00022475"/>
    </source>
</evidence>
<protein>
    <submittedName>
        <fullName evidence="9">FtsX-like permease family protein</fullName>
    </submittedName>
</protein>
<name>A0ABD5Y3Y4_9EURY</name>
<dbReference type="Proteomes" id="UP001596432">
    <property type="component" value="Unassembled WGS sequence"/>
</dbReference>
<dbReference type="Pfam" id="PF02687">
    <property type="entry name" value="FtsX"/>
    <property type="match status" value="1"/>
</dbReference>
<evidence type="ECO:0000256" key="3">
    <source>
        <dbReference type="ARBA" id="ARBA00022692"/>
    </source>
</evidence>
<evidence type="ECO:0000256" key="4">
    <source>
        <dbReference type="ARBA" id="ARBA00022989"/>
    </source>
</evidence>
<feature type="transmembrane region" description="Helical" evidence="7">
    <location>
        <begin position="327"/>
        <end position="355"/>
    </location>
</feature>
<dbReference type="AlphaFoldDB" id="A0ABD5Y3Y4"/>
<feature type="transmembrane region" description="Helical" evidence="7">
    <location>
        <begin position="375"/>
        <end position="396"/>
    </location>
</feature>
<dbReference type="GeneID" id="78820889"/>
<evidence type="ECO:0000313" key="10">
    <source>
        <dbReference type="Proteomes" id="UP001596432"/>
    </source>
</evidence>
<dbReference type="RefSeq" id="WP_274321690.1">
    <property type="nucleotide sequence ID" value="NZ_CP118158.1"/>
</dbReference>
<dbReference type="InterPro" id="IPR050250">
    <property type="entry name" value="Macrolide_Exporter_MacB"/>
</dbReference>
<keyword evidence="5 7" id="KW-0472">Membrane</keyword>
<comment type="subcellular location">
    <subcellularLocation>
        <location evidence="1">Cell membrane</location>
        <topology evidence="1">Multi-pass membrane protein</topology>
    </subcellularLocation>
</comment>
<evidence type="ECO:0000256" key="1">
    <source>
        <dbReference type="ARBA" id="ARBA00004651"/>
    </source>
</evidence>
<feature type="transmembrane region" description="Helical" evidence="7">
    <location>
        <begin position="279"/>
        <end position="306"/>
    </location>
</feature>